<dbReference type="PANTHER" id="PTHR31218">
    <property type="entry name" value="WAT1-RELATED PROTEIN"/>
    <property type="match status" value="1"/>
</dbReference>
<feature type="domain" description="EamA" evidence="7">
    <location>
        <begin position="2"/>
        <end position="138"/>
    </location>
</feature>
<feature type="transmembrane region" description="Helical" evidence="6">
    <location>
        <begin position="172"/>
        <end position="191"/>
    </location>
</feature>
<sequence length="359" mass="38803">MVLVQAIISGINIFYKLAKHDGMNTMIMVAYRYIFAAAAMAPLALILEWNSRPRMTWMVFFQGFFSGLFGASLGQNLFAESLALTSATYVSAIANLVPAMTFILAIIMRVEKLAIQTSGGKAKVLGVILSISGAMVLTFYKGIELKIWTTRINLLSDGGKVAAPQHTSRNQGLGAIMAAASSLSAAIWLIIQARMSKVYPLYSGTFLMCACGAVQCVVYAMSRERDWSEWRLGWNIRLLTVIYTAVVGTGVMVSLMAWVSMVRGPIFVSSFFPLWLIMVAVASSLLLDEKLYLGSVIGAVPIIIGLYAVLWGKGKEMKKTAQLDGSKSIRGSGLRDGDLGTSSIDVTHLSPGAIVPTED</sequence>
<evidence type="ECO:0000313" key="8">
    <source>
        <dbReference type="EMBL" id="KAJ9703966.1"/>
    </source>
</evidence>
<accession>A0AA39AAM8</accession>
<dbReference type="GO" id="GO:0022857">
    <property type="term" value="F:transmembrane transporter activity"/>
    <property type="evidence" value="ECO:0007669"/>
    <property type="project" value="InterPro"/>
</dbReference>
<name>A0AA39AAM8_VITRO</name>
<evidence type="ECO:0000256" key="1">
    <source>
        <dbReference type="ARBA" id="ARBA00004141"/>
    </source>
</evidence>
<feature type="transmembrane region" description="Helical" evidence="6">
    <location>
        <begin position="59"/>
        <end position="78"/>
    </location>
</feature>
<dbReference type="AlphaFoldDB" id="A0AA39AAM8"/>
<keyword evidence="3 6" id="KW-0812">Transmembrane</keyword>
<dbReference type="InterPro" id="IPR030184">
    <property type="entry name" value="WAT1-related"/>
</dbReference>
<dbReference type="GO" id="GO:0016020">
    <property type="term" value="C:membrane"/>
    <property type="evidence" value="ECO:0007669"/>
    <property type="project" value="UniProtKB-SubCell"/>
</dbReference>
<comment type="subcellular location">
    <subcellularLocation>
        <location evidence="1 6">Membrane</location>
        <topology evidence="1 6">Multi-pass membrane protein</topology>
    </subcellularLocation>
</comment>
<feature type="transmembrane region" description="Helical" evidence="6">
    <location>
        <begin position="241"/>
        <end position="259"/>
    </location>
</feature>
<keyword evidence="9" id="KW-1185">Reference proteome</keyword>
<evidence type="ECO:0000259" key="7">
    <source>
        <dbReference type="Pfam" id="PF00892"/>
    </source>
</evidence>
<dbReference type="SUPFAM" id="SSF103481">
    <property type="entry name" value="Multidrug resistance efflux transporter EmrE"/>
    <property type="match status" value="2"/>
</dbReference>
<protein>
    <recommendedName>
        <fullName evidence="6">WAT1-related protein</fullName>
    </recommendedName>
</protein>
<dbReference type="Proteomes" id="UP001168098">
    <property type="component" value="Unassembled WGS sequence"/>
</dbReference>
<evidence type="ECO:0000313" key="9">
    <source>
        <dbReference type="Proteomes" id="UP001168098"/>
    </source>
</evidence>
<organism evidence="8 9">
    <name type="scientific">Vitis rotundifolia</name>
    <name type="common">Muscadine grape</name>
    <dbReference type="NCBI Taxonomy" id="103349"/>
    <lineage>
        <taxon>Eukaryota</taxon>
        <taxon>Viridiplantae</taxon>
        <taxon>Streptophyta</taxon>
        <taxon>Embryophyta</taxon>
        <taxon>Tracheophyta</taxon>
        <taxon>Spermatophyta</taxon>
        <taxon>Magnoliopsida</taxon>
        <taxon>eudicotyledons</taxon>
        <taxon>Gunneridae</taxon>
        <taxon>Pentapetalae</taxon>
        <taxon>rosids</taxon>
        <taxon>Vitales</taxon>
        <taxon>Vitaceae</taxon>
        <taxon>Viteae</taxon>
        <taxon>Vitis</taxon>
    </lineage>
</organism>
<dbReference type="InterPro" id="IPR037185">
    <property type="entry name" value="EmrE-like"/>
</dbReference>
<keyword evidence="4 6" id="KW-1133">Transmembrane helix</keyword>
<reference evidence="8 9" key="1">
    <citation type="journal article" date="2023" name="BMC Biotechnol.">
        <title>Vitis rotundifolia cv Carlos genome sequencing.</title>
        <authorList>
            <person name="Huff M."/>
            <person name="Hulse-Kemp A."/>
            <person name="Scheffler B."/>
            <person name="Youngblood R."/>
            <person name="Simpson S."/>
            <person name="Babiker E."/>
            <person name="Staton M."/>
        </authorList>
    </citation>
    <scope>NUCLEOTIDE SEQUENCE [LARGE SCALE GENOMIC DNA]</scope>
    <source>
        <tissue evidence="8">Leaf</tissue>
    </source>
</reference>
<evidence type="ECO:0000256" key="3">
    <source>
        <dbReference type="ARBA" id="ARBA00022692"/>
    </source>
</evidence>
<feature type="transmembrane region" description="Helical" evidence="6">
    <location>
        <begin position="266"/>
        <end position="285"/>
    </location>
</feature>
<comment type="caution">
    <text evidence="8">The sequence shown here is derived from an EMBL/GenBank/DDBJ whole genome shotgun (WGS) entry which is preliminary data.</text>
</comment>
<feature type="domain" description="EamA" evidence="7">
    <location>
        <begin position="173"/>
        <end position="310"/>
    </location>
</feature>
<gene>
    <name evidence="8" type="ORF">PVL29_005305</name>
</gene>
<evidence type="ECO:0000256" key="5">
    <source>
        <dbReference type="ARBA" id="ARBA00023136"/>
    </source>
</evidence>
<dbReference type="InterPro" id="IPR000620">
    <property type="entry name" value="EamA_dom"/>
</dbReference>
<evidence type="ECO:0000256" key="2">
    <source>
        <dbReference type="ARBA" id="ARBA00007635"/>
    </source>
</evidence>
<proteinExistence type="inferred from homology"/>
<dbReference type="EMBL" id="JARBHA010000004">
    <property type="protein sequence ID" value="KAJ9703966.1"/>
    <property type="molecule type" value="Genomic_DNA"/>
</dbReference>
<dbReference type="Pfam" id="PF00892">
    <property type="entry name" value="EamA"/>
    <property type="match status" value="2"/>
</dbReference>
<feature type="transmembrane region" description="Helical" evidence="6">
    <location>
        <begin position="198"/>
        <end position="221"/>
    </location>
</feature>
<evidence type="ECO:0000256" key="4">
    <source>
        <dbReference type="ARBA" id="ARBA00022989"/>
    </source>
</evidence>
<evidence type="ECO:0000256" key="6">
    <source>
        <dbReference type="RuleBase" id="RU363077"/>
    </source>
</evidence>
<feature type="transmembrane region" description="Helical" evidence="6">
    <location>
        <begin position="291"/>
        <end position="310"/>
    </location>
</feature>
<feature type="transmembrane region" description="Helical" evidence="6">
    <location>
        <begin position="30"/>
        <end position="47"/>
    </location>
</feature>
<feature type="transmembrane region" description="Helical" evidence="6">
    <location>
        <begin position="122"/>
        <end position="140"/>
    </location>
</feature>
<feature type="transmembrane region" description="Helical" evidence="6">
    <location>
        <begin position="90"/>
        <end position="110"/>
    </location>
</feature>
<comment type="similarity">
    <text evidence="2 6">Belongs to the drug/metabolite transporter (DMT) superfamily. Plant drug/metabolite exporter (P-DME) (TC 2.A.7.4) family.</text>
</comment>
<keyword evidence="5 6" id="KW-0472">Membrane</keyword>